<name>A0A0Q9ZYG0_9GAMM</name>
<dbReference type="EMBL" id="LLXS01000067">
    <property type="protein sequence ID" value="KRG37958.1"/>
    <property type="molecule type" value="Genomic_DNA"/>
</dbReference>
<keyword evidence="1" id="KW-0732">Signal</keyword>
<gene>
    <name evidence="2" type="ORF">ARC78_02350</name>
</gene>
<keyword evidence="3" id="KW-1185">Reference proteome</keyword>
<protein>
    <recommendedName>
        <fullName evidence="4">YkuD domain-containing protein</fullName>
    </recommendedName>
</protein>
<dbReference type="PANTHER" id="PTHR38589:SF1">
    <property type="entry name" value="BLR0621 PROTEIN"/>
    <property type="match status" value="1"/>
</dbReference>
<organism evidence="2 3">
    <name type="scientific">Stenotrophomonas pictorum JCM 9942</name>
    <dbReference type="NCBI Taxonomy" id="1236960"/>
    <lineage>
        <taxon>Bacteria</taxon>
        <taxon>Pseudomonadati</taxon>
        <taxon>Pseudomonadota</taxon>
        <taxon>Gammaproteobacteria</taxon>
        <taxon>Lysobacterales</taxon>
        <taxon>Lysobacteraceae</taxon>
        <taxon>Stenotrophomonas</taxon>
    </lineage>
</organism>
<dbReference type="RefSeq" id="WP_057506619.1">
    <property type="nucleotide sequence ID" value="NZ_LLXS01000067.1"/>
</dbReference>
<evidence type="ECO:0000313" key="2">
    <source>
        <dbReference type="EMBL" id="KRG37958.1"/>
    </source>
</evidence>
<accession>A0A0Q9ZYG0</accession>
<reference evidence="2 3" key="1">
    <citation type="submission" date="2015-10" db="EMBL/GenBank/DDBJ databases">
        <title>Genome sequencing and analysis of members of genus Stenotrophomonas.</title>
        <authorList>
            <person name="Patil P.P."/>
            <person name="Midha S."/>
            <person name="Patil P.B."/>
        </authorList>
    </citation>
    <scope>NUCLEOTIDE SEQUENCE [LARGE SCALE GENOMIC DNA]</scope>
    <source>
        <strain evidence="2 3">JCM 9942</strain>
    </source>
</reference>
<proteinExistence type="predicted"/>
<feature type="signal peptide" evidence="1">
    <location>
        <begin position="1"/>
        <end position="27"/>
    </location>
</feature>
<evidence type="ECO:0000256" key="1">
    <source>
        <dbReference type="SAM" id="SignalP"/>
    </source>
</evidence>
<evidence type="ECO:0000313" key="3">
    <source>
        <dbReference type="Proteomes" id="UP000050836"/>
    </source>
</evidence>
<evidence type="ECO:0008006" key="4">
    <source>
        <dbReference type="Google" id="ProtNLM"/>
    </source>
</evidence>
<sequence length="257" mass="27188">MSFLFRSTTRWLLSALACVGLASNASATPLDNARQLIVVTAPSWEASSGQLQAFERTENGWQAHGTGFEVALGSSGSAWGIGLHPPQNGGPQKREGDGRSPAGIFTIGPAFGYAGHLGTALPYQPMLATSYCMDVPASPLYNRIVDAAKVGTGAVKGSTEAMRLDLHNNGDVRYREGFVIEHNPGNVAGQGSCIFAHLWRTPGEATAGCTAMAPRQMSDLLAWLTPDATPLFVLLPHAEYGRLQSSWGLPALVETAH</sequence>
<dbReference type="Proteomes" id="UP000050836">
    <property type="component" value="Unassembled WGS sequence"/>
</dbReference>
<dbReference type="AlphaFoldDB" id="A0A0Q9ZYG0"/>
<feature type="chain" id="PRO_5006390007" description="YkuD domain-containing protein" evidence="1">
    <location>
        <begin position="28"/>
        <end position="257"/>
    </location>
</feature>
<dbReference type="PANTHER" id="PTHR38589">
    <property type="entry name" value="BLR0621 PROTEIN"/>
    <property type="match status" value="1"/>
</dbReference>
<comment type="caution">
    <text evidence="2">The sequence shown here is derived from an EMBL/GenBank/DDBJ whole genome shotgun (WGS) entry which is preliminary data.</text>
</comment>